<proteinExistence type="predicted"/>
<dbReference type="RefSeq" id="WP_254418931.1">
    <property type="nucleotide sequence ID" value="NZ_CP099837.1"/>
</dbReference>
<sequence>MCDIRELPSLRELGAWARAHRVSVVYSGPDAEGHPVYTARAGTAERVARAPGRDPHSHPLVWRSPLERPRP</sequence>
<accession>A0ABY5D5Y0</accession>
<feature type="region of interest" description="Disordered" evidence="1">
    <location>
        <begin position="47"/>
        <end position="71"/>
    </location>
</feature>
<name>A0ABY5D5Y0_9ACTN</name>
<evidence type="ECO:0000256" key="1">
    <source>
        <dbReference type="SAM" id="MobiDB-lite"/>
    </source>
</evidence>
<gene>
    <name evidence="2" type="ORF">NE857_31675</name>
</gene>
<dbReference type="Proteomes" id="UP001055940">
    <property type="component" value="Chromosome"/>
</dbReference>
<organism evidence="2 3">
    <name type="scientific">Nocardiopsis exhalans</name>
    <dbReference type="NCBI Taxonomy" id="163604"/>
    <lineage>
        <taxon>Bacteria</taxon>
        <taxon>Bacillati</taxon>
        <taxon>Actinomycetota</taxon>
        <taxon>Actinomycetes</taxon>
        <taxon>Streptosporangiales</taxon>
        <taxon>Nocardiopsidaceae</taxon>
        <taxon>Nocardiopsis</taxon>
    </lineage>
</organism>
<protein>
    <submittedName>
        <fullName evidence="2">Uncharacterized protein</fullName>
    </submittedName>
</protein>
<reference evidence="2" key="1">
    <citation type="submission" date="2022-06" db="EMBL/GenBank/DDBJ databases">
        <authorList>
            <person name="Ping M."/>
        </authorList>
    </citation>
    <scope>NUCLEOTIDE SEQUENCE</scope>
    <source>
        <strain evidence="2">JCM11759T</strain>
    </source>
</reference>
<evidence type="ECO:0000313" key="2">
    <source>
        <dbReference type="EMBL" id="USY19739.1"/>
    </source>
</evidence>
<keyword evidence="3" id="KW-1185">Reference proteome</keyword>
<feature type="compositionally biased region" description="Basic and acidic residues" evidence="1">
    <location>
        <begin position="47"/>
        <end position="57"/>
    </location>
</feature>
<evidence type="ECO:0000313" key="3">
    <source>
        <dbReference type="Proteomes" id="UP001055940"/>
    </source>
</evidence>
<dbReference type="EMBL" id="CP099837">
    <property type="protein sequence ID" value="USY19739.1"/>
    <property type="molecule type" value="Genomic_DNA"/>
</dbReference>